<name>A0A9N9KJR0_9GLOM</name>
<dbReference type="Proteomes" id="UP000789405">
    <property type="component" value="Unassembled WGS sequence"/>
</dbReference>
<organism evidence="1 2">
    <name type="scientific">Dentiscutata erythropus</name>
    <dbReference type="NCBI Taxonomy" id="1348616"/>
    <lineage>
        <taxon>Eukaryota</taxon>
        <taxon>Fungi</taxon>
        <taxon>Fungi incertae sedis</taxon>
        <taxon>Mucoromycota</taxon>
        <taxon>Glomeromycotina</taxon>
        <taxon>Glomeromycetes</taxon>
        <taxon>Diversisporales</taxon>
        <taxon>Gigasporaceae</taxon>
        <taxon>Dentiscutata</taxon>
    </lineage>
</organism>
<sequence>IIYHKSYLKKIKEYGNQVSETGRKRCASETGVNSQSILFELKATKFSRSFPLDIMHLLFEGVSSWMYKHWNGIFFSNSELNNAKTEHHIMPKWIWEKIGEIMDKNKNNKTMPSEF</sequence>
<evidence type="ECO:0000313" key="2">
    <source>
        <dbReference type="Proteomes" id="UP000789405"/>
    </source>
</evidence>
<dbReference type="EMBL" id="CAJVPY010073438">
    <property type="protein sequence ID" value="CAG8829556.1"/>
    <property type="molecule type" value="Genomic_DNA"/>
</dbReference>
<keyword evidence="2" id="KW-1185">Reference proteome</keyword>
<dbReference type="OrthoDB" id="2413534at2759"/>
<accession>A0A9N9KJR0</accession>
<reference evidence="1" key="1">
    <citation type="submission" date="2021-06" db="EMBL/GenBank/DDBJ databases">
        <authorList>
            <person name="Kallberg Y."/>
            <person name="Tangrot J."/>
            <person name="Rosling A."/>
        </authorList>
    </citation>
    <scope>NUCLEOTIDE SEQUENCE</scope>
    <source>
        <strain evidence="1">MA453B</strain>
    </source>
</reference>
<feature type="non-terminal residue" evidence="1">
    <location>
        <position position="1"/>
    </location>
</feature>
<dbReference type="AlphaFoldDB" id="A0A9N9KJR0"/>
<protein>
    <submittedName>
        <fullName evidence="1">7583_t:CDS:1</fullName>
    </submittedName>
</protein>
<proteinExistence type="predicted"/>
<gene>
    <name evidence="1" type="ORF">DERYTH_LOCUS28710</name>
</gene>
<comment type="caution">
    <text evidence="1">The sequence shown here is derived from an EMBL/GenBank/DDBJ whole genome shotgun (WGS) entry which is preliminary data.</text>
</comment>
<feature type="non-terminal residue" evidence="1">
    <location>
        <position position="115"/>
    </location>
</feature>
<evidence type="ECO:0000313" key="1">
    <source>
        <dbReference type="EMBL" id="CAG8829556.1"/>
    </source>
</evidence>